<dbReference type="InterPro" id="IPR036291">
    <property type="entry name" value="NAD(P)-bd_dom_sf"/>
</dbReference>
<evidence type="ECO:0000256" key="2">
    <source>
        <dbReference type="ARBA" id="ARBA00022857"/>
    </source>
</evidence>
<dbReference type="InterPro" id="IPR020904">
    <property type="entry name" value="Sc_DH/Rdtase_CS"/>
</dbReference>
<dbReference type="PANTHER" id="PTHR43976:SF16">
    <property type="entry name" value="SHORT-CHAIN DEHYDROGENASE_REDUCTASE FAMILY PROTEIN"/>
    <property type="match status" value="1"/>
</dbReference>
<protein>
    <recommendedName>
        <fullName evidence="7">NAD(P)-binding protein</fullName>
    </recommendedName>
</protein>
<dbReference type="Gene3D" id="3.40.50.720">
    <property type="entry name" value="NAD(P)-binding Rossmann-like Domain"/>
    <property type="match status" value="1"/>
</dbReference>
<evidence type="ECO:0000313" key="5">
    <source>
        <dbReference type="EMBL" id="QRD04200.1"/>
    </source>
</evidence>
<dbReference type="EMBL" id="CP069038">
    <property type="protein sequence ID" value="QRD04200.1"/>
    <property type="molecule type" value="Genomic_DNA"/>
</dbReference>
<proteinExistence type="inferred from homology"/>
<dbReference type="CDD" id="cd05374">
    <property type="entry name" value="17beta-HSD-like_SDR_c"/>
    <property type="match status" value="1"/>
</dbReference>
<dbReference type="SUPFAM" id="SSF51735">
    <property type="entry name" value="NAD(P)-binding Rossmann-fold domains"/>
    <property type="match status" value="1"/>
</dbReference>
<dbReference type="InterPro" id="IPR051911">
    <property type="entry name" value="SDR_oxidoreductase"/>
</dbReference>
<evidence type="ECO:0000256" key="1">
    <source>
        <dbReference type="ARBA" id="ARBA00006484"/>
    </source>
</evidence>
<dbReference type="OrthoDB" id="1274115at2759"/>
<reference evidence="6" key="1">
    <citation type="journal article" date="2021" name="BMC Genomics">
        <title>Chromosome-level genome assembly and manually-curated proteome of model necrotroph Parastagonospora nodorum Sn15 reveals a genome-wide trove of candidate effector homologs, and redundancy of virulence-related functions within an accessory chromosome.</title>
        <authorList>
            <person name="Bertazzoni S."/>
            <person name="Jones D.A.B."/>
            <person name="Phan H.T."/>
            <person name="Tan K.-C."/>
            <person name="Hane J.K."/>
        </authorList>
    </citation>
    <scope>NUCLEOTIDE SEQUENCE [LARGE SCALE GENOMIC DNA]</scope>
    <source>
        <strain evidence="6">SN15 / ATCC MYA-4574 / FGSC 10173)</strain>
    </source>
</reference>
<gene>
    <name evidence="5" type="ORF">JI435_129330</name>
</gene>
<dbReference type="Pfam" id="PF00106">
    <property type="entry name" value="adh_short"/>
    <property type="match status" value="1"/>
</dbReference>
<organism evidence="5 6">
    <name type="scientific">Phaeosphaeria nodorum (strain SN15 / ATCC MYA-4574 / FGSC 10173)</name>
    <name type="common">Glume blotch fungus</name>
    <name type="synonym">Parastagonospora nodorum</name>
    <dbReference type="NCBI Taxonomy" id="321614"/>
    <lineage>
        <taxon>Eukaryota</taxon>
        <taxon>Fungi</taxon>
        <taxon>Dikarya</taxon>
        <taxon>Ascomycota</taxon>
        <taxon>Pezizomycotina</taxon>
        <taxon>Dothideomycetes</taxon>
        <taxon>Pleosporomycetidae</taxon>
        <taxon>Pleosporales</taxon>
        <taxon>Pleosporineae</taxon>
        <taxon>Phaeosphaeriaceae</taxon>
        <taxon>Parastagonospora</taxon>
    </lineage>
</organism>
<keyword evidence="2" id="KW-0521">NADP</keyword>
<accession>A0A7U2FFA5</accession>
<dbReference type="AlphaFoldDB" id="A0A7U2FFA5"/>
<dbReference type="PANTHER" id="PTHR43976">
    <property type="entry name" value="SHORT CHAIN DEHYDROGENASE"/>
    <property type="match status" value="1"/>
</dbReference>
<keyword evidence="3" id="KW-0560">Oxidoreductase</keyword>
<dbReference type="GO" id="GO:0016491">
    <property type="term" value="F:oxidoreductase activity"/>
    <property type="evidence" value="ECO:0007669"/>
    <property type="project" value="UniProtKB-KW"/>
</dbReference>
<evidence type="ECO:0000256" key="3">
    <source>
        <dbReference type="ARBA" id="ARBA00023002"/>
    </source>
</evidence>
<dbReference type="PRINTS" id="PR00081">
    <property type="entry name" value="GDHRDH"/>
</dbReference>
<comment type="similarity">
    <text evidence="1 4">Belongs to the short-chain dehydrogenases/reductases (SDR) family.</text>
</comment>
<name>A0A7U2FFA5_PHANO</name>
<dbReference type="VEuPathDB" id="FungiDB:JI435_129330"/>
<evidence type="ECO:0000313" key="6">
    <source>
        <dbReference type="Proteomes" id="UP000663193"/>
    </source>
</evidence>
<keyword evidence="6" id="KW-1185">Reference proteome</keyword>
<sequence>MSNSPQTPVWFITGASAGFGHSIALEALSRGHKVIASARSASSLSFLASAGAHTVALDVTFPQPSIEAVASAAVSKYGYITHLVNAAGYMLFGAIEETSPAEDLAIFSTNVLGTLNVCKAFLPHMRATSASHHTAIANFGSIGSWYSGAGYALYSSTKFAVSGLTEGLRDELAPLGISVTVVEPGYFRTDFLNPSKRVRSAKVLECYSDTGVGKNLAATLAADGKQPGDVEKGSKIIVDILCKEGAGEGKEVPVRIPLGSDAPAAIGGKCTSTLELLGEWEDVITKTDHE</sequence>
<dbReference type="PROSITE" id="PS00061">
    <property type="entry name" value="ADH_SHORT"/>
    <property type="match status" value="1"/>
</dbReference>
<dbReference type="InterPro" id="IPR002347">
    <property type="entry name" value="SDR_fam"/>
</dbReference>
<dbReference type="PRINTS" id="PR00080">
    <property type="entry name" value="SDRFAMILY"/>
</dbReference>
<evidence type="ECO:0008006" key="7">
    <source>
        <dbReference type="Google" id="ProtNLM"/>
    </source>
</evidence>
<evidence type="ECO:0000256" key="4">
    <source>
        <dbReference type="RuleBase" id="RU000363"/>
    </source>
</evidence>
<dbReference type="Proteomes" id="UP000663193">
    <property type="component" value="Chromosome 16"/>
</dbReference>